<reference evidence="2 3" key="1">
    <citation type="submission" date="2024-02" db="EMBL/GenBank/DDBJ databases">
        <authorList>
            <person name="Chen Y."/>
            <person name="Shah S."/>
            <person name="Dougan E. K."/>
            <person name="Thang M."/>
            <person name="Chan C."/>
        </authorList>
    </citation>
    <scope>NUCLEOTIDE SEQUENCE [LARGE SCALE GENOMIC DNA]</scope>
</reference>
<feature type="coiled-coil region" evidence="1">
    <location>
        <begin position="407"/>
        <end position="434"/>
    </location>
</feature>
<dbReference type="Proteomes" id="UP001642484">
    <property type="component" value="Unassembled WGS sequence"/>
</dbReference>
<name>A0ABP0K329_9DINO</name>
<dbReference type="EMBL" id="CAXAMN010007335">
    <property type="protein sequence ID" value="CAK9021164.1"/>
    <property type="molecule type" value="Genomic_DNA"/>
</dbReference>
<keyword evidence="1" id="KW-0175">Coiled coil</keyword>
<proteinExistence type="predicted"/>
<organism evidence="2 3">
    <name type="scientific">Durusdinium trenchii</name>
    <dbReference type="NCBI Taxonomy" id="1381693"/>
    <lineage>
        <taxon>Eukaryota</taxon>
        <taxon>Sar</taxon>
        <taxon>Alveolata</taxon>
        <taxon>Dinophyceae</taxon>
        <taxon>Suessiales</taxon>
        <taxon>Symbiodiniaceae</taxon>
        <taxon>Durusdinium</taxon>
    </lineage>
</organism>
<protein>
    <submittedName>
        <fullName evidence="2">Uncharacterized protein</fullName>
    </submittedName>
</protein>
<evidence type="ECO:0000313" key="2">
    <source>
        <dbReference type="EMBL" id="CAK9021164.1"/>
    </source>
</evidence>
<gene>
    <name evidence="2" type="ORF">CCMP2556_LOCUS14349</name>
</gene>
<comment type="caution">
    <text evidence="2">The sequence shown here is derived from an EMBL/GenBank/DDBJ whole genome shotgun (WGS) entry which is preliminary data.</text>
</comment>
<evidence type="ECO:0000313" key="3">
    <source>
        <dbReference type="Proteomes" id="UP001642484"/>
    </source>
</evidence>
<keyword evidence="3" id="KW-1185">Reference proteome</keyword>
<evidence type="ECO:0000256" key="1">
    <source>
        <dbReference type="SAM" id="Coils"/>
    </source>
</evidence>
<accession>A0ABP0K329</accession>
<sequence length="947" mass="106868">MDAFKDPERSKLSVEKMFNFLTEAMTIHGKKLVHAPMPDLSKLGGESVSTQVPLEAIVIAKPDDGLPCIADFQTTCLSFIFNGSRLYREPIDLYVIPSHDSEPPKLGVKKGTSCLLLLLIASDLDPISAKELCVAVQDLALPLLHSFEGIFNLPVCISAATDHEQLSFESIQLSTQGAERQRKDIMKLSLRFEILLKEQRCLPENDGLNDGELLKQIVDRYNSYRANTAIKRWQLSGDQLQAISNIVTGMCQDARDLIRVHLDFEKWEESGYNESLLRSRRHRLNESPKNVSADWQRILTVSEDSQIMAFTVYNYWWGLNARKVKRTMRNRLRWSEEVWNRHIDRCCVVTWALDACKPNPDIPWLQSNFLDPRDYNQDLDALLLGKPKLTPEMTSMWQDCVGKQILKKSATAASKDMSTEVEDAEERLRNAEYDVCITSLASDYKEAVNFNLKRTKVIHLRDQIDIGLRVCERFMERRCLMVANNDKQQALGAFQRRVMSDAAQKFEGADISKLHNLGFVDVTKFGRLSAVEIDEVAKWTKRVLQINDDYSEYVTPESGTFFSHEQGRSLTDKEETSQWLASLSTCKAILEGCLTKMSSLKGQAGVIHHCTLYEGTFDKVALDVMLELQESAYLAAYSETQNPAHLLTLPRSSKTDCSRTLLSIPHCHNFALSQFDWKNARGHMANTTPKFGAEPDVTEITTPTRPTLKLRAMSADGHLQIPEAVRKKWLADPIHSILALMFVDLGKPAVENATATEVEDVPPKMTAEEFKQKFPEIKISVTLNMGQNVVLHCVEGGQLFLTTAAKFRLVGVNANNPKPLLCYAGGTWISDNAKAKDYLSKPTNEDKVVLEEQAQGQPAQDSAPTTLFNLMLTLEKRGILDFAVTGHKASNIAGYIGMKTLRKSKYITMVWRMRHYSREKTLGPAKPLWFVAGNGWTMEPNMVYQII</sequence>